<reference evidence="7" key="1">
    <citation type="submission" date="2016-04" db="UniProtKB">
        <authorList>
            <consortium name="WormBaseParasite"/>
        </authorList>
    </citation>
    <scope>IDENTIFICATION</scope>
</reference>
<dbReference type="InterPro" id="IPR057411">
    <property type="entry name" value="TPR_IFT122"/>
</dbReference>
<dbReference type="GO" id="GO:0097730">
    <property type="term" value="C:non-motile cilium"/>
    <property type="evidence" value="ECO:0007669"/>
    <property type="project" value="TreeGrafter"/>
</dbReference>
<evidence type="ECO:0000313" key="7">
    <source>
        <dbReference type="WBParaSite" id="DME_0001006401-mRNA-1"/>
    </source>
</evidence>
<evidence type="ECO:0000259" key="3">
    <source>
        <dbReference type="Pfam" id="PF25295"/>
    </source>
</evidence>
<proteinExistence type="predicted"/>
<dbReference type="EMBL" id="UYYG01000153">
    <property type="protein sequence ID" value="VDN53618.1"/>
    <property type="molecule type" value="Genomic_DNA"/>
</dbReference>
<organism evidence="5 7">
    <name type="scientific">Dracunculus medinensis</name>
    <name type="common">Guinea worm</name>
    <dbReference type="NCBI Taxonomy" id="318479"/>
    <lineage>
        <taxon>Eukaryota</taxon>
        <taxon>Metazoa</taxon>
        <taxon>Ecdysozoa</taxon>
        <taxon>Nematoda</taxon>
        <taxon>Chromadorea</taxon>
        <taxon>Rhabditida</taxon>
        <taxon>Spirurina</taxon>
        <taxon>Dracunculoidea</taxon>
        <taxon>Dracunculidae</taxon>
        <taxon>Dracunculus</taxon>
    </lineage>
</organism>
<accession>A0A158Q6G9</accession>
<dbReference type="WBParaSite" id="DME_0001006401-mRNA-1">
    <property type="protein sequence ID" value="DME_0001006401-mRNA-1"/>
    <property type="gene ID" value="DME_0001006401"/>
</dbReference>
<dbReference type="InterPro" id="IPR039857">
    <property type="entry name" value="Ift122/121"/>
</dbReference>
<dbReference type="AlphaFoldDB" id="A0A158Q6G9"/>
<dbReference type="Gene3D" id="1.25.40.470">
    <property type="match status" value="2"/>
</dbReference>
<dbReference type="PANTHER" id="PTHR12764:SF4">
    <property type="entry name" value="INTRAFLAGELLAR TRANSPORT PROTEIN 122 HOMOLOG"/>
    <property type="match status" value="1"/>
</dbReference>
<sequence length="521" mass="60946">MNFLEFSIFHFSDAYNLATLGVTEGDWIILGNNTLENFQIDLAKMVFHRIKDHKTLQLISAIEEMQQNGESEEIILASIYAYQGRFKEAAILFQKIGLEQKTLEIFTELKMFDQAQELLSSASDEMRKALIRRRADWAQVSNDPRLAVEMYVASGDYVKAVKLMIENQWTDMLMNLMHRINRSDVDILREIGFYMAEKKEYTVATQVFRSINDIRSLLKMHVNVGQWDDAFAIVTRYPNYHKDVYLPYAQWLAENDRFEEAQKAYHMAGEEVEALRVLEQLTQNAIKENRFLDVGYYYWMLSKQCLDRSTTDVNLLQKFYEYKLKADCYYAYDAIFKYLVEPFMSHTPETLVPTHLENDIAIATLLIRSKPFIDTEEFLPMCYRCGTSNPSTEVLPVMEFKISEDIDIEEAKRLINSEPPLNRSEEPFKKQLQMRKGSLVADREMLIGLERLQVIIAEWNEPLKAQFYYNFIPEISISKCNFCHHMFHADDFEMACLTTGGCPLCRNAPKKHDYPEFLDDD</sequence>
<evidence type="ECO:0000313" key="4">
    <source>
        <dbReference type="EMBL" id="VDN53618.1"/>
    </source>
</evidence>
<dbReference type="GO" id="GO:0030991">
    <property type="term" value="C:intraciliary transport particle A"/>
    <property type="evidence" value="ECO:0007669"/>
    <property type="project" value="TreeGrafter"/>
</dbReference>
<dbReference type="Proteomes" id="UP000038040">
    <property type="component" value="Unplaced"/>
</dbReference>
<dbReference type="GO" id="GO:0035721">
    <property type="term" value="P:intraciliary retrograde transport"/>
    <property type="evidence" value="ECO:0007669"/>
    <property type="project" value="TreeGrafter"/>
</dbReference>
<evidence type="ECO:0000313" key="5">
    <source>
        <dbReference type="Proteomes" id="UP000038040"/>
    </source>
</evidence>
<keyword evidence="2" id="KW-0677">Repeat</keyword>
<dbReference type="Pfam" id="PF25143">
    <property type="entry name" value="Zn_ribbon_IFT122_C"/>
    <property type="match status" value="1"/>
</dbReference>
<protein>
    <submittedName>
        <fullName evidence="7">Intraflagellar transport protein 122 homolog</fullName>
    </submittedName>
</protein>
<reference evidence="4 6" key="2">
    <citation type="submission" date="2018-11" db="EMBL/GenBank/DDBJ databases">
        <authorList>
            <consortium name="Pathogen Informatics"/>
        </authorList>
    </citation>
    <scope>NUCLEOTIDE SEQUENCE [LARGE SCALE GENOMIC DNA]</scope>
</reference>
<gene>
    <name evidence="4" type="ORF">DME_LOCUS3591</name>
</gene>
<evidence type="ECO:0000256" key="2">
    <source>
        <dbReference type="ARBA" id="ARBA00022737"/>
    </source>
</evidence>
<dbReference type="OrthoDB" id="10255582at2759"/>
<keyword evidence="6" id="KW-1185">Reference proteome</keyword>
<dbReference type="PANTHER" id="PTHR12764">
    <property type="entry name" value="WD REPEAT DOMAIN-RELATED"/>
    <property type="match status" value="1"/>
</dbReference>
<evidence type="ECO:0000256" key="1">
    <source>
        <dbReference type="ARBA" id="ARBA00022574"/>
    </source>
</evidence>
<dbReference type="GO" id="GO:1905515">
    <property type="term" value="P:non-motile cilium assembly"/>
    <property type="evidence" value="ECO:0007669"/>
    <property type="project" value="TreeGrafter"/>
</dbReference>
<dbReference type="STRING" id="318479.A0A158Q6G9"/>
<name>A0A158Q6G9_DRAME</name>
<dbReference type="GO" id="GO:0061512">
    <property type="term" value="P:protein localization to cilium"/>
    <property type="evidence" value="ECO:0007669"/>
    <property type="project" value="TreeGrafter"/>
</dbReference>
<dbReference type="Proteomes" id="UP000274756">
    <property type="component" value="Unassembled WGS sequence"/>
</dbReference>
<dbReference type="Pfam" id="PF25295">
    <property type="entry name" value="TPR_IFT122"/>
    <property type="match status" value="1"/>
</dbReference>
<feature type="domain" description="Intraflagellar transport protein 122 homolog TPR" evidence="3">
    <location>
        <begin position="10"/>
        <end position="352"/>
    </location>
</feature>
<keyword evidence="1" id="KW-0853">WD repeat</keyword>
<evidence type="ECO:0000313" key="6">
    <source>
        <dbReference type="Proteomes" id="UP000274756"/>
    </source>
</evidence>